<proteinExistence type="inferred from homology"/>
<organism evidence="9 10">
    <name type="scientific">Paludisphaera mucosa</name>
    <dbReference type="NCBI Taxonomy" id="3030827"/>
    <lineage>
        <taxon>Bacteria</taxon>
        <taxon>Pseudomonadati</taxon>
        <taxon>Planctomycetota</taxon>
        <taxon>Planctomycetia</taxon>
        <taxon>Isosphaerales</taxon>
        <taxon>Isosphaeraceae</taxon>
        <taxon>Paludisphaera</taxon>
    </lineage>
</organism>
<evidence type="ECO:0000256" key="3">
    <source>
        <dbReference type="ARBA" id="ARBA00022723"/>
    </source>
</evidence>
<dbReference type="InterPro" id="IPR002328">
    <property type="entry name" value="ADH_Zn_CS"/>
</dbReference>
<dbReference type="Pfam" id="PF08240">
    <property type="entry name" value="ADH_N"/>
    <property type="match status" value="1"/>
</dbReference>
<dbReference type="InterPro" id="IPR011032">
    <property type="entry name" value="GroES-like_sf"/>
</dbReference>
<evidence type="ECO:0000256" key="1">
    <source>
        <dbReference type="ARBA" id="ARBA00001947"/>
    </source>
</evidence>
<dbReference type="InterPro" id="IPR013154">
    <property type="entry name" value="ADH-like_N"/>
</dbReference>
<name>A0ABT6FF72_9BACT</name>
<dbReference type="Pfam" id="PF00107">
    <property type="entry name" value="ADH_zinc_N"/>
    <property type="match status" value="1"/>
</dbReference>
<keyword evidence="3 6" id="KW-0479">Metal-binding</keyword>
<dbReference type="Gene3D" id="3.40.50.720">
    <property type="entry name" value="NAD(P)-binding Rossmann-like Domain"/>
    <property type="match status" value="1"/>
</dbReference>
<comment type="cofactor">
    <cofactor evidence="1 6">
        <name>Zn(2+)</name>
        <dbReference type="ChEBI" id="CHEBI:29105"/>
    </cofactor>
</comment>
<comment type="similarity">
    <text evidence="2 6">Belongs to the zinc-containing alcohol dehydrogenase family.</text>
</comment>
<evidence type="ECO:0000259" key="8">
    <source>
        <dbReference type="Pfam" id="PF08240"/>
    </source>
</evidence>
<protein>
    <submittedName>
        <fullName evidence="9">Alcohol dehydrogenase catalytic domain-containing protein</fullName>
    </submittedName>
</protein>
<dbReference type="PANTHER" id="PTHR43350">
    <property type="entry name" value="NAD-DEPENDENT ALCOHOL DEHYDROGENASE"/>
    <property type="match status" value="1"/>
</dbReference>
<keyword evidence="10" id="KW-1185">Reference proteome</keyword>
<feature type="domain" description="Alcohol dehydrogenase-like C-terminal" evidence="7">
    <location>
        <begin position="202"/>
        <end position="320"/>
    </location>
</feature>
<gene>
    <name evidence="9" type="ORF">PZE19_20620</name>
</gene>
<dbReference type="Proteomes" id="UP001216907">
    <property type="component" value="Unassembled WGS sequence"/>
</dbReference>
<evidence type="ECO:0000256" key="2">
    <source>
        <dbReference type="ARBA" id="ARBA00008072"/>
    </source>
</evidence>
<evidence type="ECO:0000313" key="10">
    <source>
        <dbReference type="Proteomes" id="UP001216907"/>
    </source>
</evidence>
<reference evidence="9 10" key="1">
    <citation type="submission" date="2023-03" db="EMBL/GenBank/DDBJ databases">
        <title>Paludisphaera mucosa sp. nov. a novel planctomycete from northern fen.</title>
        <authorList>
            <person name="Ivanova A."/>
        </authorList>
    </citation>
    <scope>NUCLEOTIDE SEQUENCE [LARGE SCALE GENOMIC DNA]</scope>
    <source>
        <strain evidence="9 10">Pla2</strain>
    </source>
</reference>
<evidence type="ECO:0000313" key="9">
    <source>
        <dbReference type="EMBL" id="MDG3006182.1"/>
    </source>
</evidence>
<feature type="domain" description="Alcohol dehydrogenase-like N-terminal" evidence="8">
    <location>
        <begin position="32"/>
        <end position="120"/>
    </location>
</feature>
<dbReference type="SUPFAM" id="SSF51735">
    <property type="entry name" value="NAD(P)-binding Rossmann-fold domains"/>
    <property type="match status" value="1"/>
</dbReference>
<dbReference type="RefSeq" id="WP_277862482.1">
    <property type="nucleotide sequence ID" value="NZ_JARRAG010000002.1"/>
</dbReference>
<evidence type="ECO:0000256" key="6">
    <source>
        <dbReference type="RuleBase" id="RU361277"/>
    </source>
</evidence>
<dbReference type="InterPro" id="IPR036291">
    <property type="entry name" value="NAD(P)-bd_dom_sf"/>
</dbReference>
<keyword evidence="4 6" id="KW-0862">Zinc</keyword>
<keyword evidence="5" id="KW-0560">Oxidoreductase</keyword>
<evidence type="ECO:0000259" key="7">
    <source>
        <dbReference type="Pfam" id="PF00107"/>
    </source>
</evidence>
<dbReference type="SUPFAM" id="SSF50129">
    <property type="entry name" value="GroES-like"/>
    <property type="match status" value="1"/>
</dbReference>
<dbReference type="PANTHER" id="PTHR43350:SF2">
    <property type="entry name" value="GROES-LIKE ZINC-BINDING ALCOHOL DEHYDROGENASE FAMILY PROTEIN"/>
    <property type="match status" value="1"/>
</dbReference>
<sequence length="370" mass="39620">MQITAAVMEKPDGVLARRRIKLEKVELEDPREDEVLIRVTSCGVCGTDKGCIHGLEPFPIPGVLGHEGAGVVEAIGSRVSLVKTGDRVMIGVPFCGHCLTCRRGEPRYCQNYMALTSSGYRMDGSSPMSRDGETLAGRFFQQSSWVPNTLALERQLARAHDGLDLDLTGQYGCSISTGAGTNFNELKPYPRSSIAGFGAGNVGLGAVMAARMTGATTIIAVDEVAERLALAGELGATHTLQHGPGTVEEPKALIRDNVDFSMEATDGSNLVSEAIEALGVRGTCARMGGAKLTETVQYKFADVPLKGKRIVGAMGGGGQSPMFLEDLMRLQLEGRFPLEKPVKFHDFADVNQAIDDSDAHKIIKPILRMQ</sequence>
<dbReference type="PROSITE" id="PS00059">
    <property type="entry name" value="ADH_ZINC"/>
    <property type="match status" value="1"/>
</dbReference>
<evidence type="ECO:0000256" key="4">
    <source>
        <dbReference type="ARBA" id="ARBA00022833"/>
    </source>
</evidence>
<dbReference type="InterPro" id="IPR013149">
    <property type="entry name" value="ADH-like_C"/>
</dbReference>
<dbReference type="EMBL" id="JARRAG010000002">
    <property type="protein sequence ID" value="MDG3006182.1"/>
    <property type="molecule type" value="Genomic_DNA"/>
</dbReference>
<comment type="caution">
    <text evidence="9">The sequence shown here is derived from an EMBL/GenBank/DDBJ whole genome shotgun (WGS) entry which is preliminary data.</text>
</comment>
<dbReference type="Gene3D" id="3.90.180.10">
    <property type="entry name" value="Medium-chain alcohol dehydrogenases, catalytic domain"/>
    <property type="match status" value="1"/>
</dbReference>
<evidence type="ECO:0000256" key="5">
    <source>
        <dbReference type="ARBA" id="ARBA00023002"/>
    </source>
</evidence>
<accession>A0ABT6FF72</accession>